<dbReference type="SMART" id="SM00346">
    <property type="entry name" value="HTH_ICLR"/>
    <property type="match status" value="1"/>
</dbReference>
<keyword evidence="1" id="KW-0805">Transcription regulation</keyword>
<dbReference type="AlphaFoldDB" id="A0A1H4QCW1"/>
<feature type="domain" description="IclR-ED" evidence="5">
    <location>
        <begin position="122"/>
        <end position="300"/>
    </location>
</feature>
<dbReference type="InterPro" id="IPR036388">
    <property type="entry name" value="WH-like_DNA-bd_sf"/>
</dbReference>
<dbReference type="InterPro" id="IPR005471">
    <property type="entry name" value="Tscrpt_reg_IclR_N"/>
</dbReference>
<dbReference type="PROSITE" id="PS51077">
    <property type="entry name" value="HTH_ICLR"/>
    <property type="match status" value="1"/>
</dbReference>
<dbReference type="InterPro" id="IPR029016">
    <property type="entry name" value="GAF-like_dom_sf"/>
</dbReference>
<dbReference type="Gene3D" id="1.10.10.10">
    <property type="entry name" value="Winged helix-like DNA-binding domain superfamily/Winged helix DNA-binding domain"/>
    <property type="match status" value="1"/>
</dbReference>
<organism evidence="6 7">
    <name type="scientific">Nitratireductor aquibiodomus</name>
    <dbReference type="NCBI Taxonomy" id="204799"/>
    <lineage>
        <taxon>Bacteria</taxon>
        <taxon>Pseudomonadati</taxon>
        <taxon>Pseudomonadota</taxon>
        <taxon>Alphaproteobacteria</taxon>
        <taxon>Hyphomicrobiales</taxon>
        <taxon>Phyllobacteriaceae</taxon>
        <taxon>Nitratireductor</taxon>
    </lineage>
</organism>
<proteinExistence type="predicted"/>
<dbReference type="Pfam" id="PF09339">
    <property type="entry name" value="HTH_IclR"/>
    <property type="match status" value="1"/>
</dbReference>
<dbReference type="SUPFAM" id="SSF46785">
    <property type="entry name" value="Winged helix' DNA-binding domain"/>
    <property type="match status" value="1"/>
</dbReference>
<evidence type="ECO:0000256" key="1">
    <source>
        <dbReference type="ARBA" id="ARBA00023015"/>
    </source>
</evidence>
<dbReference type="InterPro" id="IPR050707">
    <property type="entry name" value="HTH_MetabolicPath_Reg"/>
</dbReference>
<evidence type="ECO:0000313" key="7">
    <source>
        <dbReference type="Proteomes" id="UP000199064"/>
    </source>
</evidence>
<accession>A0A1H4QCW1</accession>
<name>A0A1H4QCW1_9HYPH</name>
<evidence type="ECO:0000259" key="4">
    <source>
        <dbReference type="PROSITE" id="PS51077"/>
    </source>
</evidence>
<dbReference type="PROSITE" id="PS51078">
    <property type="entry name" value="ICLR_ED"/>
    <property type="match status" value="1"/>
</dbReference>
<dbReference type="InterPro" id="IPR014757">
    <property type="entry name" value="Tscrpt_reg_IclR_C"/>
</dbReference>
<protein>
    <submittedName>
        <fullName evidence="6">Transcriptional regulator, IclR family</fullName>
    </submittedName>
</protein>
<keyword evidence="2" id="KW-0238">DNA-binding</keyword>
<keyword evidence="3" id="KW-0804">Transcription</keyword>
<sequence>MTSSLLSRSPIIVYIQIVYSYIKEHCNIKVDKRLNSSSKQPVGGHDVNSKKTTEDRYRAPALDKGLDILELLSSQPYGLTRAEIVKAMGRGPSEIYRMLERLVARDYVSRSVEGDRYALSMKLFVLGSQHPPLRRLAARALPLMDMFARETHQSVHLVVPERGYAIVVAQASSPANWEFRLRPGAQLDLLTTGSGQTLLAFQSPDRRSETLAIWGSSAQVKHLAEMEPALEEVRSNGHRIGNSLQLVGVRDISVPVFGPSGDALAVLTCPYFEQLDDAQAANVETALASLKNVAERLSIS</sequence>
<reference evidence="7" key="1">
    <citation type="submission" date="2016-10" db="EMBL/GenBank/DDBJ databases">
        <authorList>
            <person name="Varghese N."/>
            <person name="Submissions S."/>
        </authorList>
    </citation>
    <scope>NUCLEOTIDE SEQUENCE [LARGE SCALE GENOMIC DNA]</scope>
    <source>
        <strain evidence="7">ES.061</strain>
    </source>
</reference>
<dbReference type="InterPro" id="IPR036390">
    <property type="entry name" value="WH_DNA-bd_sf"/>
</dbReference>
<dbReference type="PANTHER" id="PTHR30136">
    <property type="entry name" value="HELIX-TURN-HELIX TRANSCRIPTIONAL REGULATOR, ICLR FAMILY"/>
    <property type="match status" value="1"/>
</dbReference>
<gene>
    <name evidence="6" type="ORF">SAMN05216452_4032</name>
</gene>
<dbReference type="GO" id="GO:0045892">
    <property type="term" value="P:negative regulation of DNA-templated transcription"/>
    <property type="evidence" value="ECO:0007669"/>
    <property type="project" value="TreeGrafter"/>
</dbReference>
<dbReference type="Pfam" id="PF01614">
    <property type="entry name" value="IclR_C"/>
    <property type="match status" value="1"/>
</dbReference>
<evidence type="ECO:0000256" key="3">
    <source>
        <dbReference type="ARBA" id="ARBA00023163"/>
    </source>
</evidence>
<dbReference type="Gene3D" id="3.30.450.40">
    <property type="match status" value="1"/>
</dbReference>
<evidence type="ECO:0000259" key="5">
    <source>
        <dbReference type="PROSITE" id="PS51078"/>
    </source>
</evidence>
<dbReference type="SUPFAM" id="SSF55781">
    <property type="entry name" value="GAF domain-like"/>
    <property type="match status" value="1"/>
</dbReference>
<dbReference type="GO" id="GO:0003700">
    <property type="term" value="F:DNA-binding transcription factor activity"/>
    <property type="evidence" value="ECO:0007669"/>
    <property type="project" value="TreeGrafter"/>
</dbReference>
<feature type="domain" description="HTH iclR-type" evidence="4">
    <location>
        <begin position="59"/>
        <end position="121"/>
    </location>
</feature>
<dbReference type="EMBL" id="FNSL01000002">
    <property type="protein sequence ID" value="SEC17431.1"/>
    <property type="molecule type" value="Genomic_DNA"/>
</dbReference>
<dbReference type="GO" id="GO:0003677">
    <property type="term" value="F:DNA binding"/>
    <property type="evidence" value="ECO:0007669"/>
    <property type="project" value="UniProtKB-KW"/>
</dbReference>
<dbReference type="Proteomes" id="UP000199064">
    <property type="component" value="Unassembled WGS sequence"/>
</dbReference>
<evidence type="ECO:0000313" key="6">
    <source>
        <dbReference type="EMBL" id="SEC17431.1"/>
    </source>
</evidence>
<evidence type="ECO:0000256" key="2">
    <source>
        <dbReference type="ARBA" id="ARBA00023125"/>
    </source>
</evidence>
<dbReference type="PANTHER" id="PTHR30136:SF7">
    <property type="entry name" value="HTH-TYPE TRANSCRIPTIONAL REGULATOR KDGR-RELATED"/>
    <property type="match status" value="1"/>
</dbReference>
<keyword evidence="7" id="KW-1185">Reference proteome</keyword>